<evidence type="ECO:0000313" key="1">
    <source>
        <dbReference type="EMBL" id="KAF2853099.1"/>
    </source>
</evidence>
<accession>A0A6A7BFD3</accession>
<proteinExistence type="predicted"/>
<sequence length="135" mass="14729">MTVVADGMRESLARTRFMHATLGSTVLLCCTPQPPAATTTTTPSTAPDIQSRRRRMAVRQGGQICRETGCPSTMNVWPTCCVQPATITIGTCMIGQGAYHPYPDHSKLHSVRKPVHHALGYINASIYISNIVTFR</sequence>
<evidence type="ECO:0000313" key="2">
    <source>
        <dbReference type="Proteomes" id="UP000799423"/>
    </source>
</evidence>
<protein>
    <submittedName>
        <fullName evidence="1">Uncharacterized protein</fullName>
    </submittedName>
</protein>
<dbReference type="Proteomes" id="UP000799423">
    <property type="component" value="Unassembled WGS sequence"/>
</dbReference>
<dbReference type="AlphaFoldDB" id="A0A6A7BFD3"/>
<reference evidence="1" key="1">
    <citation type="submission" date="2020-01" db="EMBL/GenBank/DDBJ databases">
        <authorList>
            <consortium name="DOE Joint Genome Institute"/>
            <person name="Haridas S."/>
            <person name="Albert R."/>
            <person name="Binder M."/>
            <person name="Bloem J."/>
            <person name="Labutti K."/>
            <person name="Salamov A."/>
            <person name="Andreopoulos B."/>
            <person name="Baker S.E."/>
            <person name="Barry K."/>
            <person name="Bills G."/>
            <person name="Bluhm B.H."/>
            <person name="Cannon C."/>
            <person name="Castanera R."/>
            <person name="Culley D.E."/>
            <person name="Daum C."/>
            <person name="Ezra D."/>
            <person name="Gonzalez J.B."/>
            <person name="Henrissat B."/>
            <person name="Kuo A."/>
            <person name="Liang C."/>
            <person name="Lipzen A."/>
            <person name="Lutzoni F."/>
            <person name="Magnuson J."/>
            <person name="Mondo S."/>
            <person name="Nolan M."/>
            <person name="Ohm R."/>
            <person name="Pangilinan J."/>
            <person name="Park H.-J."/>
            <person name="Ramirez L."/>
            <person name="Alfaro M."/>
            <person name="Sun H."/>
            <person name="Tritt A."/>
            <person name="Yoshinaga Y."/>
            <person name="Zwiers L.-H."/>
            <person name="Turgeon B.G."/>
            <person name="Goodwin S.B."/>
            <person name="Spatafora J.W."/>
            <person name="Crous P.W."/>
            <person name="Grigoriev I.V."/>
        </authorList>
    </citation>
    <scope>NUCLEOTIDE SEQUENCE</scope>
    <source>
        <strain evidence="1">IPT5</strain>
    </source>
</reference>
<name>A0A6A7BFD3_9PLEO</name>
<dbReference type="EMBL" id="MU006296">
    <property type="protein sequence ID" value="KAF2853099.1"/>
    <property type="molecule type" value="Genomic_DNA"/>
</dbReference>
<keyword evidence="2" id="KW-1185">Reference proteome</keyword>
<gene>
    <name evidence="1" type="ORF">T440DRAFT_318596</name>
</gene>
<organism evidence="1 2">
    <name type="scientific">Plenodomus tracheiphilus IPT5</name>
    <dbReference type="NCBI Taxonomy" id="1408161"/>
    <lineage>
        <taxon>Eukaryota</taxon>
        <taxon>Fungi</taxon>
        <taxon>Dikarya</taxon>
        <taxon>Ascomycota</taxon>
        <taxon>Pezizomycotina</taxon>
        <taxon>Dothideomycetes</taxon>
        <taxon>Pleosporomycetidae</taxon>
        <taxon>Pleosporales</taxon>
        <taxon>Pleosporineae</taxon>
        <taxon>Leptosphaeriaceae</taxon>
        <taxon>Plenodomus</taxon>
    </lineage>
</organism>